<dbReference type="GO" id="GO:0050852">
    <property type="term" value="P:T cell receptor signaling pathway"/>
    <property type="evidence" value="ECO:0007669"/>
    <property type="project" value="TreeGrafter"/>
</dbReference>
<organism evidence="5 6">
    <name type="scientific">Xiphophorus couchianus</name>
    <name type="common">Monterrey platyfish</name>
    <dbReference type="NCBI Taxonomy" id="32473"/>
    <lineage>
        <taxon>Eukaryota</taxon>
        <taxon>Metazoa</taxon>
        <taxon>Chordata</taxon>
        <taxon>Craniata</taxon>
        <taxon>Vertebrata</taxon>
        <taxon>Euteleostomi</taxon>
        <taxon>Actinopterygii</taxon>
        <taxon>Neopterygii</taxon>
        <taxon>Teleostei</taxon>
        <taxon>Neoteleostei</taxon>
        <taxon>Acanthomorphata</taxon>
        <taxon>Ovalentaria</taxon>
        <taxon>Atherinomorphae</taxon>
        <taxon>Cyprinodontiformes</taxon>
        <taxon>Poeciliidae</taxon>
        <taxon>Poeciliinae</taxon>
        <taxon>Xiphophorus</taxon>
    </lineage>
</organism>
<evidence type="ECO:0000313" key="5">
    <source>
        <dbReference type="Ensembl" id="ENSXCOP00000015939.1"/>
    </source>
</evidence>
<feature type="domain" description="Ig-like" evidence="4">
    <location>
        <begin position="1"/>
        <end position="111"/>
    </location>
</feature>
<dbReference type="InterPro" id="IPR007110">
    <property type="entry name" value="Ig-like_dom"/>
</dbReference>
<keyword evidence="2" id="KW-0472">Membrane</keyword>
<comment type="subcellular location">
    <subcellularLocation>
        <location evidence="1">Membrane</location>
    </subcellularLocation>
</comment>
<protein>
    <recommendedName>
        <fullName evidence="4">Ig-like domain-containing protein</fullName>
    </recommendedName>
</protein>
<sequence length="165" mass="18769">YFRKALYTIVTATAGHEVVLPCKDPDKGRLTVAEWRRLDLGSRYVLLYRNKQIDPANQHPSFKNRVDLLTNQMYNGDASLILENASITDSGMFECQIVHANSEKKTILTVNLDVLPPPAPPTPPPPPGEECLWVRTSSFLFWISDQMMMIFSQIRLEVKVAKYCN</sequence>
<dbReference type="PROSITE" id="PS50835">
    <property type="entry name" value="IG_LIKE"/>
    <property type="match status" value="1"/>
</dbReference>
<dbReference type="GO" id="GO:0001817">
    <property type="term" value="P:regulation of cytokine production"/>
    <property type="evidence" value="ECO:0007669"/>
    <property type="project" value="TreeGrafter"/>
</dbReference>
<name>A0A3B5M842_9TELE</name>
<keyword evidence="3" id="KW-0393">Immunoglobulin domain</keyword>
<accession>A0A3B5M842</accession>
<evidence type="ECO:0000256" key="2">
    <source>
        <dbReference type="ARBA" id="ARBA00023136"/>
    </source>
</evidence>
<dbReference type="InterPro" id="IPR013783">
    <property type="entry name" value="Ig-like_fold"/>
</dbReference>
<evidence type="ECO:0000256" key="3">
    <source>
        <dbReference type="ARBA" id="ARBA00023319"/>
    </source>
</evidence>
<evidence type="ECO:0000313" key="6">
    <source>
        <dbReference type="Proteomes" id="UP000261380"/>
    </source>
</evidence>
<dbReference type="GeneTree" id="ENSGT00940000166465"/>
<dbReference type="PANTHER" id="PTHR24100:SF151">
    <property type="entry name" value="ICOS LIGAND"/>
    <property type="match status" value="1"/>
</dbReference>
<dbReference type="InterPro" id="IPR050504">
    <property type="entry name" value="IgSF_BTN/MOG"/>
</dbReference>
<reference evidence="5" key="1">
    <citation type="submission" date="2025-08" db="UniProtKB">
        <authorList>
            <consortium name="Ensembl"/>
        </authorList>
    </citation>
    <scope>IDENTIFICATION</scope>
</reference>
<dbReference type="Ensembl" id="ENSXCOT00000016138.1">
    <property type="protein sequence ID" value="ENSXCOP00000015939.1"/>
    <property type="gene ID" value="ENSXCOG00000012043.1"/>
</dbReference>
<dbReference type="Proteomes" id="UP000261380">
    <property type="component" value="Unplaced"/>
</dbReference>
<evidence type="ECO:0000259" key="4">
    <source>
        <dbReference type="PROSITE" id="PS50835"/>
    </source>
</evidence>
<dbReference type="GO" id="GO:0009897">
    <property type="term" value="C:external side of plasma membrane"/>
    <property type="evidence" value="ECO:0007669"/>
    <property type="project" value="TreeGrafter"/>
</dbReference>
<dbReference type="InterPro" id="IPR013106">
    <property type="entry name" value="Ig_V-set"/>
</dbReference>
<reference evidence="5" key="2">
    <citation type="submission" date="2025-09" db="UniProtKB">
        <authorList>
            <consortium name="Ensembl"/>
        </authorList>
    </citation>
    <scope>IDENTIFICATION</scope>
</reference>
<dbReference type="PANTHER" id="PTHR24100">
    <property type="entry name" value="BUTYROPHILIN"/>
    <property type="match status" value="1"/>
</dbReference>
<dbReference type="Gene3D" id="2.60.40.10">
    <property type="entry name" value="Immunoglobulins"/>
    <property type="match status" value="1"/>
</dbReference>
<dbReference type="SUPFAM" id="SSF48726">
    <property type="entry name" value="Immunoglobulin"/>
    <property type="match status" value="1"/>
</dbReference>
<evidence type="ECO:0000256" key="1">
    <source>
        <dbReference type="ARBA" id="ARBA00004370"/>
    </source>
</evidence>
<dbReference type="AlphaFoldDB" id="A0A3B5M842"/>
<dbReference type="GO" id="GO:0005102">
    <property type="term" value="F:signaling receptor binding"/>
    <property type="evidence" value="ECO:0007669"/>
    <property type="project" value="TreeGrafter"/>
</dbReference>
<keyword evidence="6" id="KW-1185">Reference proteome</keyword>
<dbReference type="Pfam" id="PF07686">
    <property type="entry name" value="V-set"/>
    <property type="match status" value="1"/>
</dbReference>
<proteinExistence type="predicted"/>
<dbReference type="InterPro" id="IPR036179">
    <property type="entry name" value="Ig-like_dom_sf"/>
</dbReference>